<dbReference type="AlphaFoldDB" id="A0AA86R672"/>
<dbReference type="EMBL" id="CATOUU010001090">
    <property type="protein sequence ID" value="CAI9971310.1"/>
    <property type="molecule type" value="Genomic_DNA"/>
</dbReference>
<gene>
    <name evidence="2" type="ORF">HINF_LOCUS14498</name>
    <name evidence="1" type="ORF">HINF_LOCUS58955</name>
</gene>
<accession>A0AA86R672</accession>
<evidence type="ECO:0000313" key="1">
    <source>
        <dbReference type="EMBL" id="CAI9971310.1"/>
    </source>
</evidence>
<reference evidence="1" key="1">
    <citation type="submission" date="2023-06" db="EMBL/GenBank/DDBJ databases">
        <authorList>
            <person name="Kurt Z."/>
        </authorList>
    </citation>
    <scope>NUCLEOTIDE SEQUENCE</scope>
</reference>
<dbReference type="Proteomes" id="UP001642409">
    <property type="component" value="Unassembled WGS sequence"/>
</dbReference>
<evidence type="ECO:0000313" key="2">
    <source>
        <dbReference type="EMBL" id="CAL5996046.1"/>
    </source>
</evidence>
<comment type="caution">
    <text evidence="1">The sequence shown here is derived from an EMBL/GenBank/DDBJ whole genome shotgun (WGS) entry which is preliminary data.</text>
</comment>
<reference evidence="2 3" key="2">
    <citation type="submission" date="2024-07" db="EMBL/GenBank/DDBJ databases">
        <authorList>
            <person name="Akdeniz Z."/>
        </authorList>
    </citation>
    <scope>NUCLEOTIDE SEQUENCE [LARGE SCALE GENOMIC DNA]</scope>
</reference>
<organism evidence="1">
    <name type="scientific">Hexamita inflata</name>
    <dbReference type="NCBI Taxonomy" id="28002"/>
    <lineage>
        <taxon>Eukaryota</taxon>
        <taxon>Metamonada</taxon>
        <taxon>Diplomonadida</taxon>
        <taxon>Hexamitidae</taxon>
        <taxon>Hexamitinae</taxon>
        <taxon>Hexamita</taxon>
    </lineage>
</organism>
<sequence>MTEEKTIQQDIITGFLIESLLHNDPQIVKSSQLESYISNVKQFNEDYKTQDITFFMSGTFCSLSNFVRYTKMLLPSSSSRGFMQRSIHSCPTSAPQFHACQLSFKYYLEGVDSNKYKAPQTYFEDYYQDNFHTLTLNLFQAMNPYQSSFLQSLYAQVSPQLIIIEPQSKNIIYSKSHQTYWKISDNDWIIKKVRATNMNYQLSIQKTKRLVVQQNLLEVRRYVQQIEVHYSNFDNYSEQCLILKVEQGLHALKMQALTQSNIKQLAMVGNFMIQEFCSNLISQPTSQIAQILNKNALYLEKQNNLEVSQFLLFYLFLLKYGVYSKEVERMEKLLAQTLKYDALFKYYMVSHTIETEDQPVSEEQNANCKYIPKMKVKNNTQVQNRISEELIFISFIAPELVQLEKVKQNNQQDTANVLIEQYWDKQVQMSQIAARSIFIEQPQLKVVIIAIKIDDQDFGKLMCFNNK</sequence>
<dbReference type="EMBL" id="CAXDID020000034">
    <property type="protein sequence ID" value="CAL5996046.1"/>
    <property type="molecule type" value="Genomic_DNA"/>
</dbReference>
<name>A0AA86R672_9EUKA</name>
<proteinExistence type="predicted"/>
<evidence type="ECO:0000313" key="3">
    <source>
        <dbReference type="Proteomes" id="UP001642409"/>
    </source>
</evidence>
<protein>
    <submittedName>
        <fullName evidence="2">Hypothetical_protein</fullName>
    </submittedName>
</protein>
<keyword evidence="3" id="KW-1185">Reference proteome</keyword>